<dbReference type="InterPro" id="IPR004452">
    <property type="entry name" value="LutB/LldF"/>
</dbReference>
<dbReference type="PANTHER" id="PTHR47153">
    <property type="entry name" value="LACTATE UTILIZATION PROTEIN B"/>
    <property type="match status" value="1"/>
</dbReference>
<proteinExistence type="predicted"/>
<dbReference type="GO" id="GO:0051539">
    <property type="term" value="F:4 iron, 4 sulfur cluster binding"/>
    <property type="evidence" value="ECO:0007669"/>
    <property type="project" value="UniProtKB-KW"/>
</dbReference>
<reference evidence="4" key="1">
    <citation type="submission" date="2018-06" db="EMBL/GenBank/DDBJ databases">
        <authorList>
            <person name="Zhirakovskaya E."/>
        </authorList>
    </citation>
    <scope>NUCLEOTIDE SEQUENCE</scope>
</reference>
<dbReference type="EMBL" id="UOEU01000206">
    <property type="protein sequence ID" value="VAW31366.1"/>
    <property type="molecule type" value="Genomic_DNA"/>
</dbReference>
<accession>A0A3B0VH27</accession>
<evidence type="ECO:0000313" key="4">
    <source>
        <dbReference type="EMBL" id="VAW31366.1"/>
    </source>
</evidence>
<feature type="region of interest" description="Disordered" evidence="2">
    <location>
        <begin position="136"/>
        <end position="157"/>
    </location>
</feature>
<keyword evidence="1" id="KW-0411">Iron-sulfur</keyword>
<dbReference type="AlphaFoldDB" id="A0A3B0VH27"/>
<gene>
    <name evidence="4" type="ORF">MNBD_CHLOROFLEXI01-182</name>
</gene>
<evidence type="ECO:0000259" key="3">
    <source>
        <dbReference type="Pfam" id="PF02589"/>
    </source>
</evidence>
<name>A0A3B0VH27_9ZZZZ</name>
<dbReference type="Pfam" id="PF02589">
    <property type="entry name" value="LUD_dom"/>
    <property type="match status" value="1"/>
</dbReference>
<evidence type="ECO:0000256" key="2">
    <source>
        <dbReference type="SAM" id="MobiDB-lite"/>
    </source>
</evidence>
<dbReference type="Gene3D" id="3.40.50.10420">
    <property type="entry name" value="NagB/RpiA/CoA transferase-like"/>
    <property type="match status" value="1"/>
</dbReference>
<dbReference type="PANTHER" id="PTHR47153:SF2">
    <property type="entry name" value="LACTATE UTILIZATION PROTEIN B"/>
    <property type="match status" value="1"/>
</dbReference>
<keyword evidence="1" id="KW-0408">Iron</keyword>
<dbReference type="InterPro" id="IPR037171">
    <property type="entry name" value="NagB/RpiA_transferase-like"/>
</dbReference>
<dbReference type="InterPro" id="IPR024185">
    <property type="entry name" value="FTHF_cligase-like_sf"/>
</dbReference>
<dbReference type="GO" id="GO:0006089">
    <property type="term" value="P:lactate metabolic process"/>
    <property type="evidence" value="ECO:0007669"/>
    <property type="project" value="InterPro"/>
</dbReference>
<evidence type="ECO:0000256" key="1">
    <source>
        <dbReference type="ARBA" id="ARBA00022485"/>
    </source>
</evidence>
<organism evidence="4">
    <name type="scientific">hydrothermal vent metagenome</name>
    <dbReference type="NCBI Taxonomy" id="652676"/>
    <lineage>
        <taxon>unclassified sequences</taxon>
        <taxon>metagenomes</taxon>
        <taxon>ecological metagenomes</taxon>
    </lineage>
</organism>
<dbReference type="InterPro" id="IPR003741">
    <property type="entry name" value="LUD_dom"/>
</dbReference>
<sequence length="190" mass="20757">MQLNAEPPSHIVAPIIHKSKESIQKIFTEHIQMPVTDDTHKMTQFARQKLRQDFLTSDMGISGGNFIVAETGTLCLVTNEGNARMVTSLPPVHVAVVGIKKIVASLADYATLTQLLPRSATGQKMTVYTHMINGPRRPHEAAVSAQPPYSPPSTSPLSARSKFCQILKAGYSNKRKTAVKPFRQPATLSP</sequence>
<feature type="domain" description="LUD" evidence="3">
    <location>
        <begin position="11"/>
        <end position="139"/>
    </location>
</feature>
<protein>
    <submittedName>
        <fullName evidence="4">Predicted L-lactate dehydrogenase, Iron-sulfur cluster-binding subunit YkgF</fullName>
    </submittedName>
</protein>
<keyword evidence="1" id="KW-0479">Metal-binding</keyword>
<dbReference type="SUPFAM" id="SSF100950">
    <property type="entry name" value="NagB/RpiA/CoA transferase-like"/>
    <property type="match status" value="1"/>
</dbReference>
<keyword evidence="1" id="KW-0004">4Fe-4S</keyword>